<dbReference type="InterPro" id="IPR011990">
    <property type="entry name" value="TPR-like_helical_dom_sf"/>
</dbReference>
<proteinExistence type="inferred from homology"/>
<dbReference type="OrthoDB" id="411857at2759"/>
<dbReference type="InterPro" id="IPR057027">
    <property type="entry name" value="TPR_mt"/>
</dbReference>
<comment type="subunit">
    <text evidence="4">Binds to mitochondrial small subunit 15S rRNA.</text>
</comment>
<dbReference type="Pfam" id="PF01535">
    <property type="entry name" value="PPR"/>
    <property type="match status" value="3"/>
</dbReference>
<feature type="region of interest" description="Disordered" evidence="6">
    <location>
        <begin position="512"/>
        <end position="533"/>
    </location>
</feature>
<feature type="compositionally biased region" description="Polar residues" evidence="6">
    <location>
        <begin position="173"/>
        <end position="184"/>
    </location>
</feature>
<evidence type="ECO:0000256" key="2">
    <source>
        <dbReference type="ARBA" id="ARBA00022737"/>
    </source>
</evidence>
<dbReference type="Pfam" id="PF13812">
    <property type="entry name" value="PPR_3"/>
    <property type="match status" value="1"/>
</dbReference>
<organism evidence="8 9">
    <name type="scientific">Hericium alpestre</name>
    <dbReference type="NCBI Taxonomy" id="135208"/>
    <lineage>
        <taxon>Eukaryota</taxon>
        <taxon>Fungi</taxon>
        <taxon>Dikarya</taxon>
        <taxon>Basidiomycota</taxon>
        <taxon>Agaricomycotina</taxon>
        <taxon>Agaricomycetes</taxon>
        <taxon>Russulales</taxon>
        <taxon>Hericiaceae</taxon>
        <taxon>Hericium</taxon>
    </lineage>
</organism>
<evidence type="ECO:0000256" key="6">
    <source>
        <dbReference type="SAM" id="MobiDB-lite"/>
    </source>
</evidence>
<dbReference type="InterPro" id="IPR002885">
    <property type="entry name" value="PPR_rpt"/>
</dbReference>
<evidence type="ECO:0000256" key="4">
    <source>
        <dbReference type="ARBA" id="ARBA00044511"/>
    </source>
</evidence>
<name>A0A4Z0AC90_9AGAM</name>
<dbReference type="PROSITE" id="PS51375">
    <property type="entry name" value="PPR"/>
    <property type="match status" value="3"/>
</dbReference>
<feature type="region of interest" description="Disordered" evidence="6">
    <location>
        <begin position="563"/>
        <end position="637"/>
    </location>
</feature>
<dbReference type="Gene3D" id="1.25.40.10">
    <property type="entry name" value="Tetratricopeptide repeat domain"/>
    <property type="match status" value="4"/>
</dbReference>
<reference evidence="8 9" key="1">
    <citation type="submission" date="2019-02" db="EMBL/GenBank/DDBJ databases">
        <title>Genome sequencing of the rare red list fungi Hericium alpestre (H. flagellum).</title>
        <authorList>
            <person name="Buettner E."/>
            <person name="Kellner H."/>
        </authorList>
    </citation>
    <scope>NUCLEOTIDE SEQUENCE [LARGE SCALE GENOMIC DNA]</scope>
    <source>
        <strain evidence="8 9">DSM 108284</strain>
    </source>
</reference>
<dbReference type="Pfam" id="PF13041">
    <property type="entry name" value="PPR_2"/>
    <property type="match status" value="1"/>
</dbReference>
<accession>A0A4Z0AC90</accession>
<dbReference type="PANTHER" id="PTHR47447">
    <property type="entry name" value="OS03G0856100 PROTEIN"/>
    <property type="match status" value="1"/>
</dbReference>
<feature type="repeat" description="PPR" evidence="5">
    <location>
        <begin position="1476"/>
        <end position="1506"/>
    </location>
</feature>
<feature type="region of interest" description="Disordered" evidence="6">
    <location>
        <begin position="87"/>
        <end position="251"/>
    </location>
</feature>
<dbReference type="EMBL" id="SFCI01000041">
    <property type="protein sequence ID" value="TFY83258.1"/>
    <property type="molecule type" value="Genomic_DNA"/>
</dbReference>
<feature type="repeat" description="PPR" evidence="5">
    <location>
        <begin position="924"/>
        <end position="958"/>
    </location>
</feature>
<dbReference type="NCBIfam" id="TIGR00756">
    <property type="entry name" value="PPR"/>
    <property type="match status" value="2"/>
</dbReference>
<comment type="function">
    <text evidence="3">Regulates mitochondrial small subunit maturation by controlling 15S rRNA 5'-end processing. Localizes to the 5' precursor of the 15S rRNA in a position that is subsequently occupied by mS47 in the mature yeast mtSSU. Uses structure and sequence-specific RNA recognition, binding to a single-stranded region of the precursor and specifically recognizing bases -6 to -1. The exchange of Ccm1 for mS47 is coupled to the irreversible removal of precursor rRNA that is accompanied by conformational changes of the mitoribosomal proteins uS5m and mS26. These conformational changes signal completion of 5'-end rRNA processing through protection of the mature 5'-end of the 15S rRNA and stabilization of mS47. The removal of the 5' precursor together with the dissociation of Ccm1 may be catalyzed by the 5'-3' exoribonuclease Pet127. Involved in the specific removal of group I introns in mitochondrial encoded transcripts.</text>
</comment>
<dbReference type="Proteomes" id="UP000298061">
    <property type="component" value="Unassembled WGS sequence"/>
</dbReference>
<evidence type="ECO:0000259" key="7">
    <source>
        <dbReference type="Pfam" id="PF23276"/>
    </source>
</evidence>
<gene>
    <name evidence="8" type="ORF">EWM64_g753</name>
</gene>
<comment type="caution">
    <text evidence="8">The sequence shown here is derived from an EMBL/GenBank/DDBJ whole genome shotgun (WGS) entry which is preliminary data.</text>
</comment>
<feature type="repeat" description="PPR" evidence="5">
    <location>
        <begin position="1441"/>
        <end position="1475"/>
    </location>
</feature>
<feature type="domain" description="Pentatricopeptide repeat-containing protein-mitochondrial" evidence="7">
    <location>
        <begin position="1576"/>
        <end position="1691"/>
    </location>
</feature>
<protein>
    <recommendedName>
        <fullName evidence="7">Pentatricopeptide repeat-containing protein-mitochondrial domain-containing protein</fullName>
    </recommendedName>
</protein>
<sequence>MRVRVITSPPLPELKAWFSLATLAEDASVTILKDKLCKTLQALRDAGVCGQDTILSLDDFELLDESRIDILRDGDLICIRTRLNVSKRKAAPGPDSPRKKLKPLAQDSPVRSTDRGLRTKSNKTAVSSTSSSEVSSEESSSSDSSDSTSESDSDSDSSSDSAPDQVPSGLPKISSNKQSVSAVVSQRPIPTQHPPLVPPGQGKPGTKNRNLRRRKKRQYESDTAPNPISAVASSENAIPLGSGAVQSAPDTYSSEPAIAMMSLSNKNKRRGFKRAMAGQVPQRIVFDDITDSGVASPQLSTPPLHPQAENSGSPPKPNGFPLLIPPSQKQEMGLLPPNILVTSVDVEADLWPQRKGRRKAVPITMLDTASSDIHKGGEYQDTRDSGSAINWADIDSSMLPQVANHIIHHTARAAAAAQSQAGQTLRNVLGLQSSGTQSASTGLNGWNATGSSSWGSGHTGAGGAKYHTGSRFYSGYTGPGRAITQANASSADADANETDDDESIPTLYTLRSTKKPRNRSHSLSVGAHGRPDSRDNVRVLEAIRLYARSRHAFAASHLLEAAKDSSADTRVAGKPRLTRRNSTSSSVSLSSSGEPVPNDVFTAPSAPVHPSFGSSDPGAPQSVLPPEPSSIKDQTDADDSYTLQLFNELKHARDRRDPGLVRAALAKLQSTEQKANIANWNMALEALTAIRSAGEPVSEVLSAYNTMVKRSLIPNIRTYGVLIDVLVDRDAEVHSRINIIRRSIDQRRTLGVTDSPDTFADEQRIAALQAENNFASAMSLFYAATSLQHAPLHVAYYMALLRSCALHKDVDSAIRVFADFEKRFGESDIPAPIYGNLIWAYSSAGDVEGATVVFDEFQRVSQLGKVRWPRDADRGRIGHIQVWDRMIEAYVNAGNSTSALGLLERMLDTPSGELFGPQDVPAPALTTYRVIIEGFIRNGDMVTALSWLERMADQGVFVEDPWLPTITPPHPDRQAFSTVLMALADAGMVNDMNRVFLLMSKVAVKDGFKFDRRLRVVVFQANIRYLENAHLDSAKVTEKLNWLSKVLGHRSSWDDLLKDIDGYNAIAKLVGLYAANGRSDKALGLIEQIPEYSKQSDTSRQYATLAEIPELVQVLSDALLLDNGVPRSLPLGSSLRLAQIWLSHGLEFTMPLIHSCLTSYDQAKERGTLGNLTTPEWHTLGYIVNLHGVLADLPQLASAERSETFLADLAHFRIDPSNLSIHVVDGLVRSVLDVKGLEETTQILSSLGPSFETLLSRQAIVPPEVESDVAGTDSAAVETSPTGNVQIDEYHGRFVDNYNMFNDPRSPLEAYSRFISGSQLGLYPSPDVISRLIESLGRMKEMEKVFTVYEGAQAVLASLEYDKAVQTAGWAEVENAMVIALAHAGDGVCADIHRVRLLESGANLTADAYGGLIQCIKETTDDTARAMFYFEESQMRGVKPNIYLYNTAISKLAKARKADFAIDLFHRMQAEGIRPSSVTYGAVIAACCRVGDSQSAETLFEEMASQPNFKPRVPPYNTMMQFYVQTKPNRPRVLHYYSAMRRAGIKPTAHTYKLLIDAHGCIEPVDFNAVESTFAELVKNRNIPVQGSHWAAMINAYGCVAKNLEKAAAVFESIFSHPSTVTATHSHPLPDAVTYEAMINVLVTLRRTDLIPQYIERLQKSGVHMTAYIANLLIRGYAAAGDIEKARDVFEGLVDPPVGVAAPNNHAPHDLSSSASSVSPNAPIYREPSTWEAMVRAELGNGNREQAVALLERVLARHYPESIYNRISGIMLDDSVSPWPSEPSSSGAGSP</sequence>
<comment type="similarity">
    <text evidence="1">Belongs to the CCM1 family.</text>
</comment>
<feature type="compositionally biased region" description="Low complexity" evidence="6">
    <location>
        <begin position="126"/>
        <end position="148"/>
    </location>
</feature>
<evidence type="ECO:0000256" key="5">
    <source>
        <dbReference type="PROSITE-ProRule" id="PRU00708"/>
    </source>
</evidence>
<evidence type="ECO:0000313" key="8">
    <source>
        <dbReference type="EMBL" id="TFY83258.1"/>
    </source>
</evidence>
<feature type="compositionally biased region" description="Low complexity" evidence="6">
    <location>
        <begin position="582"/>
        <end position="592"/>
    </location>
</feature>
<feature type="region of interest" description="Disordered" evidence="6">
    <location>
        <begin position="292"/>
        <end position="328"/>
    </location>
</feature>
<evidence type="ECO:0000256" key="1">
    <source>
        <dbReference type="ARBA" id="ARBA00006192"/>
    </source>
</evidence>
<dbReference type="PANTHER" id="PTHR47447:SF17">
    <property type="entry name" value="OS12G0638900 PROTEIN"/>
    <property type="match status" value="1"/>
</dbReference>
<keyword evidence="9" id="KW-1185">Reference proteome</keyword>
<keyword evidence="2" id="KW-0677">Repeat</keyword>
<evidence type="ECO:0000256" key="3">
    <source>
        <dbReference type="ARBA" id="ARBA00044493"/>
    </source>
</evidence>
<dbReference type="Pfam" id="PF23276">
    <property type="entry name" value="TPR_24"/>
    <property type="match status" value="1"/>
</dbReference>
<dbReference type="STRING" id="135208.A0A4Z0AC90"/>
<feature type="compositionally biased region" description="Polar residues" evidence="6">
    <location>
        <begin position="221"/>
        <end position="236"/>
    </location>
</feature>
<evidence type="ECO:0000313" key="9">
    <source>
        <dbReference type="Proteomes" id="UP000298061"/>
    </source>
</evidence>